<reference evidence="1 2" key="1">
    <citation type="submission" date="2019-03" db="EMBL/GenBank/DDBJ databases">
        <title>Single cell metagenomics reveals metabolic interactions within the superorganism composed of flagellate Streblomastix strix and complex community of Bacteroidetes bacteria on its surface.</title>
        <authorList>
            <person name="Treitli S.C."/>
            <person name="Kolisko M."/>
            <person name="Husnik F."/>
            <person name="Keeling P."/>
            <person name="Hampl V."/>
        </authorList>
    </citation>
    <scope>NUCLEOTIDE SEQUENCE [LARGE SCALE GENOMIC DNA]</scope>
    <source>
        <strain evidence="1">ST1C</strain>
    </source>
</reference>
<evidence type="ECO:0000313" key="1">
    <source>
        <dbReference type="EMBL" id="KAA6377203.1"/>
    </source>
</evidence>
<accession>A0A5J4V3Y4</accession>
<dbReference type="EMBL" id="SNRW01009980">
    <property type="protein sequence ID" value="KAA6377203.1"/>
    <property type="molecule type" value="Genomic_DNA"/>
</dbReference>
<protein>
    <submittedName>
        <fullName evidence="1">Uncharacterized protein</fullName>
    </submittedName>
</protein>
<organism evidence="1 2">
    <name type="scientific">Streblomastix strix</name>
    <dbReference type="NCBI Taxonomy" id="222440"/>
    <lineage>
        <taxon>Eukaryota</taxon>
        <taxon>Metamonada</taxon>
        <taxon>Preaxostyla</taxon>
        <taxon>Oxymonadida</taxon>
        <taxon>Streblomastigidae</taxon>
        <taxon>Streblomastix</taxon>
    </lineage>
</organism>
<proteinExistence type="predicted"/>
<dbReference type="AlphaFoldDB" id="A0A5J4V3Y4"/>
<sequence length="99" mass="11660">MQPDVEAELSRLCNEQYPGISSFNDWQNKEKTIEQRVLEFKLETLVRNCLTMLNEDTQKVKPGNSLKFRCPVVLPDLRRFNQEKDDSLRELSQVQYAEP</sequence>
<feature type="non-terminal residue" evidence="1">
    <location>
        <position position="99"/>
    </location>
</feature>
<name>A0A5J4V3Y4_9EUKA</name>
<dbReference type="Proteomes" id="UP000324800">
    <property type="component" value="Unassembled WGS sequence"/>
</dbReference>
<dbReference type="OrthoDB" id="76966at2759"/>
<gene>
    <name evidence="1" type="ORF">EZS28_027272</name>
</gene>
<comment type="caution">
    <text evidence="1">The sequence shown here is derived from an EMBL/GenBank/DDBJ whole genome shotgun (WGS) entry which is preliminary data.</text>
</comment>
<evidence type="ECO:0000313" key="2">
    <source>
        <dbReference type="Proteomes" id="UP000324800"/>
    </source>
</evidence>